<name>A0A8H4SQ39_9HYPO</name>
<reference evidence="5" key="1">
    <citation type="journal article" date="2020" name="BMC Genomics">
        <title>Correction to: Identification and distribution of gene clusters required for synthesis of sphingolipid metabolism inhibitors in diverse species of the filamentous fungus Fusarium.</title>
        <authorList>
            <person name="Kim H.S."/>
            <person name="Lohmar J.M."/>
            <person name="Busman M."/>
            <person name="Brown D.W."/>
            <person name="Naumann T.A."/>
            <person name="Divon H.H."/>
            <person name="Lysoe E."/>
            <person name="Uhlig S."/>
            <person name="Proctor R.H."/>
        </authorList>
    </citation>
    <scope>NUCLEOTIDE SEQUENCE</scope>
    <source>
        <strain evidence="5">NRRL 45417</strain>
    </source>
</reference>
<dbReference type="PANTHER" id="PTHR46082">
    <property type="entry name" value="ATP/GTP-BINDING PROTEIN-RELATED"/>
    <property type="match status" value="1"/>
</dbReference>
<dbReference type="InterPro" id="IPR056884">
    <property type="entry name" value="NPHP3-like_N"/>
</dbReference>
<gene>
    <name evidence="5" type="ORF">FGADI_13275</name>
</gene>
<evidence type="ECO:0000256" key="2">
    <source>
        <dbReference type="SAM" id="MobiDB-lite"/>
    </source>
</evidence>
<dbReference type="InterPro" id="IPR053137">
    <property type="entry name" value="NLR-like"/>
</dbReference>
<reference evidence="5" key="2">
    <citation type="submission" date="2020-05" db="EMBL/GenBank/DDBJ databases">
        <authorList>
            <person name="Kim H.-S."/>
            <person name="Proctor R.H."/>
            <person name="Brown D.W."/>
        </authorList>
    </citation>
    <scope>NUCLEOTIDE SEQUENCE</scope>
    <source>
        <strain evidence="5">NRRL 45417</strain>
    </source>
</reference>
<sequence length="1284" mass="145961">MDPGRPNRPTKREDFEVAIICALTLEADAVIALFDHHWEDDRFSYGKARGDPNAYSIGAIGQHNVVLAHLPGMGKVAAGNIAAFCRMSFPNIKLALLVGICGGAPYYNKGNGQIRLGDVVISTGIVQYDFGRRFPDKFEIKDSLNDILGRPGLEIRNLLSKLKTVRESERLNTESWKHLNELCQDAKRPATFPGRSKDLLFPADYRHKHQDSLECTTCTSCHHESDPVCDIALTSSCEQMGCDTSQCLQRGDRQGEELHPVVHFGVFATGDTVMKSAKDRDYIAKDTQALGFEMESVGVWEVFPCVVIKSVCDYADSHKTKDWQPYAAACAAAYAKGFLRYWDPRRNAESISESEQFRKRIIKSLSYSDMNERRNNIPSEAPSTFNWIFEESVEYTGEEDLGWLSDRNSDTNRHSETEWETETASNAEDGQEGSIEAHEDSETGWETASDEESGPRESLEEDEDNETSWETACDEKSEKEESPEAGDDTEADWETETDLRSEITEDSTRSHQRWRHRDSFIDWLKSDLPVYWISGKPGSGKSTLMKFIVSDSRTLEALKEWNKDAIIIAHFFWKPGSTMQHSFKGLLCSLLCLILKNDKSISHSSLQRLIKDKDGKESPSDWDQRELRDLLLYYRNHSSQPICIFIDALDEISPEQDTLDTLHVLGALISPTIKICVSSRPERLFRLHLQGKPSLEIHKLTRPDIEQYSKVSIRDSILLEPQGLKISDLARRIGEMSQGVFLWAVLVTRSLIRGINNGDSESDIDRRLSSTPQDLMDLYRDIVKRFTTDHDIYQQSASMIFNLVLILKGIPMPLFEAIVTTDGPLLDQIVVQGKGIHAQDLVTKGLRLVNTLEVGCAGLLEVRSSMKDNPPSFKSKPLLAWLRKKITFIHRSAEDFLLDTEDGRKLWESCPCSQEELLIRRTKAKLAWYELYPSLDNVLGMESCELHYVLETSNEWIHDASLPWAVSTTMLTLAQRMHERGSLVAPEYSHEPLPLYSRRGQFLTYAVYFGHTAFTFNNLATFPDYETQETAYYIFYNACARLRPPHEDANLLNDLEVVEFMIENGYSPNWPGSSETTTGKFGSPWLQHLLTAHKELSTASEYMLTSTQALKVLDVIRMFLKAGASVHSRIKVVFNWSRPDDRRSFAHIRLDALWLYRTKDIVRPDNSDFMILEINAKVLLESILVQVHGAIGPASRLKVPEAESYMKALAFGNYEEKKYFIVDRDCVSELLLDGVRLWFQDATRKHDVMELNNKVMRICSCDTDEVSKASCRQGPWPSEFSWAI</sequence>
<dbReference type="GO" id="GO:0003824">
    <property type="term" value="F:catalytic activity"/>
    <property type="evidence" value="ECO:0007669"/>
    <property type="project" value="InterPro"/>
</dbReference>
<evidence type="ECO:0000259" key="4">
    <source>
        <dbReference type="Pfam" id="PF24883"/>
    </source>
</evidence>
<feature type="compositionally biased region" description="Basic and acidic residues" evidence="2">
    <location>
        <begin position="473"/>
        <end position="482"/>
    </location>
</feature>
<evidence type="ECO:0008006" key="7">
    <source>
        <dbReference type="Google" id="ProtNLM"/>
    </source>
</evidence>
<dbReference type="Pfam" id="PF24883">
    <property type="entry name" value="NPHP3_N"/>
    <property type="match status" value="1"/>
</dbReference>
<evidence type="ECO:0000313" key="5">
    <source>
        <dbReference type="EMBL" id="KAF4943648.1"/>
    </source>
</evidence>
<dbReference type="Gene3D" id="3.40.50.300">
    <property type="entry name" value="P-loop containing nucleotide triphosphate hydrolases"/>
    <property type="match status" value="1"/>
</dbReference>
<feature type="compositionally biased region" description="Acidic residues" evidence="2">
    <location>
        <begin position="483"/>
        <end position="496"/>
    </location>
</feature>
<feature type="domain" description="Nucleoside phosphorylase" evidence="3">
    <location>
        <begin position="17"/>
        <end position="336"/>
    </location>
</feature>
<keyword evidence="6" id="KW-1185">Reference proteome</keyword>
<comment type="caution">
    <text evidence="5">The sequence shown here is derived from an EMBL/GenBank/DDBJ whole genome shotgun (WGS) entry which is preliminary data.</text>
</comment>
<protein>
    <recommendedName>
        <fullName evidence="7">Nucleoside phosphorylase domain-containing protein</fullName>
    </recommendedName>
</protein>
<dbReference type="InterPro" id="IPR027417">
    <property type="entry name" value="P-loop_NTPase"/>
</dbReference>
<keyword evidence="1" id="KW-0677">Repeat</keyword>
<dbReference type="Gene3D" id="3.40.50.1580">
    <property type="entry name" value="Nucleoside phosphorylase domain"/>
    <property type="match status" value="1"/>
</dbReference>
<dbReference type="SUPFAM" id="SSF52540">
    <property type="entry name" value="P-loop containing nucleoside triphosphate hydrolases"/>
    <property type="match status" value="1"/>
</dbReference>
<dbReference type="GO" id="GO:0009116">
    <property type="term" value="P:nucleoside metabolic process"/>
    <property type="evidence" value="ECO:0007669"/>
    <property type="project" value="InterPro"/>
</dbReference>
<evidence type="ECO:0000256" key="1">
    <source>
        <dbReference type="ARBA" id="ARBA00022737"/>
    </source>
</evidence>
<dbReference type="Proteomes" id="UP000604273">
    <property type="component" value="Unassembled WGS sequence"/>
</dbReference>
<feature type="region of interest" description="Disordered" evidence="2">
    <location>
        <begin position="402"/>
        <end position="508"/>
    </location>
</feature>
<accession>A0A8H4SQ39</accession>
<feature type="compositionally biased region" description="Basic and acidic residues" evidence="2">
    <location>
        <begin position="407"/>
        <end position="417"/>
    </location>
</feature>
<dbReference type="InterPro" id="IPR000845">
    <property type="entry name" value="Nucleoside_phosphorylase_d"/>
</dbReference>
<feature type="domain" description="Nephrocystin 3-like N-terminal" evidence="4">
    <location>
        <begin position="516"/>
        <end position="680"/>
    </location>
</feature>
<organism evidence="5 6">
    <name type="scientific">Fusarium gaditjirri</name>
    <dbReference type="NCBI Taxonomy" id="282569"/>
    <lineage>
        <taxon>Eukaryota</taxon>
        <taxon>Fungi</taxon>
        <taxon>Dikarya</taxon>
        <taxon>Ascomycota</taxon>
        <taxon>Pezizomycotina</taxon>
        <taxon>Sordariomycetes</taxon>
        <taxon>Hypocreomycetidae</taxon>
        <taxon>Hypocreales</taxon>
        <taxon>Nectriaceae</taxon>
        <taxon>Fusarium</taxon>
        <taxon>Fusarium nisikadoi species complex</taxon>
    </lineage>
</organism>
<dbReference type="InterPro" id="IPR035994">
    <property type="entry name" value="Nucleoside_phosphorylase_sf"/>
</dbReference>
<dbReference type="EMBL" id="JABFAI010000517">
    <property type="protein sequence ID" value="KAF4943648.1"/>
    <property type="molecule type" value="Genomic_DNA"/>
</dbReference>
<evidence type="ECO:0000259" key="3">
    <source>
        <dbReference type="Pfam" id="PF01048"/>
    </source>
</evidence>
<dbReference type="SUPFAM" id="SSF53167">
    <property type="entry name" value="Purine and uridine phosphorylases"/>
    <property type="match status" value="1"/>
</dbReference>
<evidence type="ECO:0000313" key="6">
    <source>
        <dbReference type="Proteomes" id="UP000604273"/>
    </source>
</evidence>
<dbReference type="OrthoDB" id="20872at2759"/>
<feature type="compositionally biased region" description="Basic and acidic residues" evidence="2">
    <location>
        <begin position="497"/>
        <end position="508"/>
    </location>
</feature>
<dbReference type="PANTHER" id="PTHR46082:SF6">
    <property type="entry name" value="AAA+ ATPASE DOMAIN-CONTAINING PROTEIN-RELATED"/>
    <property type="match status" value="1"/>
</dbReference>
<proteinExistence type="predicted"/>
<dbReference type="Pfam" id="PF01048">
    <property type="entry name" value="PNP_UDP_1"/>
    <property type="match status" value="1"/>
</dbReference>